<protein>
    <submittedName>
        <fullName evidence="1">1-acyl-sn-glycerol-3-phosphate acyltransferase</fullName>
    </submittedName>
</protein>
<proteinExistence type="predicted"/>
<keyword evidence="1" id="KW-0808">Transferase</keyword>
<dbReference type="GO" id="GO:0016746">
    <property type="term" value="F:acyltransferase activity"/>
    <property type="evidence" value="ECO:0007669"/>
    <property type="project" value="UniProtKB-KW"/>
</dbReference>
<evidence type="ECO:0000313" key="2">
    <source>
        <dbReference type="Proteomes" id="UP000305282"/>
    </source>
</evidence>
<feature type="non-terminal residue" evidence="1">
    <location>
        <position position="36"/>
    </location>
</feature>
<keyword evidence="1" id="KW-0012">Acyltransferase</keyword>
<sequence length="36" mass="3795">MPQVQTLVGQVDIAVPQLVPTQRDSTIAAPAAHRAD</sequence>
<name>A0A4S5EQJ2_9ACTN</name>
<dbReference type="EMBL" id="SSXH01000204">
    <property type="protein sequence ID" value="THJ74634.1"/>
    <property type="molecule type" value="Genomic_DNA"/>
</dbReference>
<dbReference type="Proteomes" id="UP000305282">
    <property type="component" value="Unassembled WGS sequence"/>
</dbReference>
<reference evidence="1 2" key="1">
    <citation type="submission" date="2019-04" db="EMBL/GenBank/DDBJ databases">
        <title>Draft genome sequences for three unisolated Alnus-infective Frankia Sp+ strains, AgTrS, AiOr and AvVan, the first sequenced Frankia strains able to sporulate in-planta.</title>
        <authorList>
            <person name="Bethencourt L."/>
            <person name="Vautrin F."/>
            <person name="Taib N."/>
            <person name="Dubost A."/>
            <person name="Castro-Garcia L."/>
            <person name="Imbaud O."/>
            <person name="Abrouk D."/>
            <person name="Fournier P."/>
            <person name="Briolay J."/>
            <person name="Nguyen A."/>
            <person name="Normand P."/>
            <person name="Fernandez M.P."/>
            <person name="Brochier-Armanet C."/>
            <person name="Herrera-Belaroussi A."/>
        </authorList>
    </citation>
    <scope>NUCLEOTIDE SEQUENCE [LARGE SCALE GENOMIC DNA]</scope>
    <source>
        <strain evidence="1 2">AvVan</strain>
    </source>
</reference>
<gene>
    <name evidence="1" type="ORF">E7Y31_10320</name>
</gene>
<evidence type="ECO:0000313" key="1">
    <source>
        <dbReference type="EMBL" id="THJ74634.1"/>
    </source>
</evidence>
<comment type="caution">
    <text evidence="1">The sequence shown here is derived from an EMBL/GenBank/DDBJ whole genome shotgun (WGS) entry which is preliminary data.</text>
</comment>
<accession>A0A4S5EQJ2</accession>
<organism evidence="1 2">
    <name type="scientific">Candidatus Frankia alpina</name>
    <dbReference type="NCBI Taxonomy" id="2699483"/>
    <lineage>
        <taxon>Bacteria</taxon>
        <taxon>Bacillati</taxon>
        <taxon>Actinomycetota</taxon>
        <taxon>Actinomycetes</taxon>
        <taxon>Frankiales</taxon>
        <taxon>Frankiaceae</taxon>
        <taxon>Frankia</taxon>
    </lineage>
</organism>
<keyword evidence="2" id="KW-1185">Reference proteome</keyword>
<dbReference type="AlphaFoldDB" id="A0A4S5EQJ2"/>